<dbReference type="AlphaFoldDB" id="A0A507AU96"/>
<evidence type="ECO:0000256" key="2">
    <source>
        <dbReference type="SAM" id="Phobius"/>
    </source>
</evidence>
<keyword evidence="2" id="KW-1133">Transmembrane helix</keyword>
<keyword evidence="4" id="KW-1185">Reference proteome</keyword>
<organism evidence="3 4">
    <name type="scientific">Thyridium curvatum</name>
    <dbReference type="NCBI Taxonomy" id="1093900"/>
    <lineage>
        <taxon>Eukaryota</taxon>
        <taxon>Fungi</taxon>
        <taxon>Dikarya</taxon>
        <taxon>Ascomycota</taxon>
        <taxon>Pezizomycotina</taxon>
        <taxon>Sordariomycetes</taxon>
        <taxon>Sordariomycetidae</taxon>
        <taxon>Thyridiales</taxon>
        <taxon>Thyridiaceae</taxon>
        <taxon>Thyridium</taxon>
    </lineage>
</organism>
<evidence type="ECO:0000313" key="3">
    <source>
        <dbReference type="EMBL" id="TPX11067.1"/>
    </source>
</evidence>
<feature type="transmembrane region" description="Helical" evidence="2">
    <location>
        <begin position="117"/>
        <end position="140"/>
    </location>
</feature>
<feature type="region of interest" description="Disordered" evidence="1">
    <location>
        <begin position="380"/>
        <end position="526"/>
    </location>
</feature>
<dbReference type="GeneID" id="41975375"/>
<feature type="compositionally biased region" description="Low complexity" evidence="1">
    <location>
        <begin position="465"/>
        <end position="474"/>
    </location>
</feature>
<sequence>MDYHADQVPIVQQANRVWCVYPISGCYTSLQRHLFWVVCAFVLFGHAHEWLTRAAIGFAASYSAAAAAHQVLLAFQAGPQHDADIFATDQVTQTSMLMLVAVALFCPGLVRRTPLVMVMGWVGLVFAAHLAGALVSARLWDGVSRSLVLSACRGDGPCDDPCGRMQASTFFRGYGGDAMVPLRWDTVNVTYAAPSLPPAPSLDDTVVVMPEKGPGWEVVRFMVKQALKVALPMAVAKVNAVHSPQEVRDKVFLRSLSRRQLRPHLLRAGWKAWTLWTFVWARQACWLLCTLVPAFAMIDLPFRVVCFFLFHAFGFRIPEVDDVTYLEPCITWPRYQAGRLPHLVPRAPAADHTGGDLPADAARVRVRPRGRAVVALAGRHAGAGGRHPGAHDRGAVASAAAAGRRRRRRAGPHGLAGRGLRPARVRGRGLAGGARARGGEGVVAPARGRAGGVDAGEPRARRVGGDVAADDALGAGAGRRAQEGPGGDPAADEGPGPAELGRRGAGAAQRGAEGGELGEDDGCRGW</sequence>
<dbReference type="Proteomes" id="UP000319257">
    <property type="component" value="Unassembled WGS sequence"/>
</dbReference>
<accession>A0A507AU96</accession>
<comment type="caution">
    <text evidence="3">The sequence shown here is derived from an EMBL/GenBank/DDBJ whole genome shotgun (WGS) entry which is preliminary data.</text>
</comment>
<proteinExistence type="predicted"/>
<feature type="compositionally biased region" description="Low complexity" evidence="1">
    <location>
        <begin position="488"/>
        <end position="511"/>
    </location>
</feature>
<dbReference type="EMBL" id="SKBQ01000050">
    <property type="protein sequence ID" value="TPX11067.1"/>
    <property type="molecule type" value="Genomic_DNA"/>
</dbReference>
<dbReference type="OrthoDB" id="3021074at2759"/>
<feature type="transmembrane region" description="Helical" evidence="2">
    <location>
        <begin position="58"/>
        <end position="78"/>
    </location>
</feature>
<dbReference type="InParanoid" id="A0A507AU96"/>
<keyword evidence="2" id="KW-0812">Transmembrane</keyword>
<gene>
    <name evidence="3" type="ORF">E0L32_007928</name>
</gene>
<keyword evidence="2" id="KW-0472">Membrane</keyword>
<dbReference type="RefSeq" id="XP_030992778.1">
    <property type="nucleotide sequence ID" value="XM_031142726.1"/>
</dbReference>
<feature type="transmembrane region" description="Helical" evidence="2">
    <location>
        <begin position="90"/>
        <end position="110"/>
    </location>
</feature>
<evidence type="ECO:0000256" key="1">
    <source>
        <dbReference type="SAM" id="MobiDB-lite"/>
    </source>
</evidence>
<name>A0A507AU96_9PEZI</name>
<feature type="transmembrane region" description="Helical" evidence="2">
    <location>
        <begin position="33"/>
        <end position="51"/>
    </location>
</feature>
<evidence type="ECO:0000313" key="4">
    <source>
        <dbReference type="Proteomes" id="UP000319257"/>
    </source>
</evidence>
<protein>
    <submittedName>
        <fullName evidence="3">Uncharacterized protein</fullName>
    </submittedName>
</protein>
<reference evidence="3 4" key="1">
    <citation type="submission" date="2019-06" db="EMBL/GenBank/DDBJ databases">
        <title>Draft genome sequence of the filamentous fungus Phialemoniopsis curvata isolated from diesel fuel.</title>
        <authorList>
            <person name="Varaljay V.A."/>
            <person name="Lyon W.J."/>
            <person name="Crouch A.L."/>
            <person name="Drake C.E."/>
            <person name="Hollomon J.M."/>
            <person name="Nadeau L.J."/>
            <person name="Nunn H.S."/>
            <person name="Stevenson B.S."/>
            <person name="Bojanowski C.L."/>
            <person name="Crookes-Goodson W.J."/>
        </authorList>
    </citation>
    <scope>NUCLEOTIDE SEQUENCE [LARGE SCALE GENOMIC DNA]</scope>
    <source>
        <strain evidence="3 4">D216</strain>
    </source>
</reference>
<feature type="compositionally biased region" description="Gly residues" evidence="1">
    <location>
        <begin position="429"/>
        <end position="441"/>
    </location>
</feature>